<dbReference type="Pfam" id="PF01380">
    <property type="entry name" value="SIS"/>
    <property type="match status" value="1"/>
</dbReference>
<dbReference type="Proteomes" id="UP000439983">
    <property type="component" value="Unassembled WGS sequence"/>
</dbReference>
<dbReference type="InterPro" id="IPR050986">
    <property type="entry name" value="GutQ/KpsF_isomerases"/>
</dbReference>
<evidence type="ECO:0000313" key="3">
    <source>
        <dbReference type="Proteomes" id="UP000439983"/>
    </source>
</evidence>
<dbReference type="PANTHER" id="PTHR42745:SF1">
    <property type="entry name" value="ARABINOSE 5-PHOSPHATE ISOMERASE KDSD"/>
    <property type="match status" value="1"/>
</dbReference>
<dbReference type="GO" id="GO:1901135">
    <property type="term" value="P:carbohydrate derivative metabolic process"/>
    <property type="evidence" value="ECO:0007669"/>
    <property type="project" value="InterPro"/>
</dbReference>
<dbReference type="GO" id="GO:0097367">
    <property type="term" value="F:carbohydrate derivative binding"/>
    <property type="evidence" value="ECO:0007669"/>
    <property type="project" value="InterPro"/>
</dbReference>
<dbReference type="OrthoDB" id="9762536at2"/>
<reference evidence="2 3" key="1">
    <citation type="journal article" date="2013" name="Genome Biol.">
        <title>Comparative genomics of the core and accessory genomes of 48 Sinorhizobium strains comprising five genospecies.</title>
        <authorList>
            <person name="Sugawara M."/>
            <person name="Epstein B."/>
            <person name="Badgley B.D."/>
            <person name="Unno T."/>
            <person name="Xu L."/>
            <person name="Reese J."/>
            <person name="Gyaneshwar P."/>
            <person name="Denny R."/>
            <person name="Mudge J."/>
            <person name="Bharti A.K."/>
            <person name="Farmer A.D."/>
            <person name="May G.D."/>
            <person name="Woodward J.E."/>
            <person name="Medigue C."/>
            <person name="Vallenet D."/>
            <person name="Lajus A."/>
            <person name="Rouy Z."/>
            <person name="Martinez-Vaz B."/>
            <person name="Tiffin P."/>
            <person name="Young N.D."/>
            <person name="Sadowsky M.J."/>
        </authorList>
    </citation>
    <scope>NUCLEOTIDE SEQUENCE [LARGE SCALE GENOMIC DNA]</scope>
    <source>
        <strain evidence="2 3">USDA4894</strain>
    </source>
</reference>
<dbReference type="InterPro" id="IPR046348">
    <property type="entry name" value="SIS_dom_sf"/>
</dbReference>
<gene>
    <name evidence="2" type="ORF">GHK62_13610</name>
</gene>
<accession>A0A6N7LD30</accession>
<dbReference type="PANTHER" id="PTHR42745">
    <property type="match status" value="1"/>
</dbReference>
<feature type="domain" description="SIS" evidence="1">
    <location>
        <begin position="81"/>
        <end position="224"/>
    </location>
</feature>
<keyword evidence="3" id="KW-1185">Reference proteome</keyword>
<dbReference type="InterPro" id="IPR035474">
    <property type="entry name" value="SIS_Kpsf"/>
</dbReference>
<dbReference type="CDD" id="cd05014">
    <property type="entry name" value="SIS_Kpsf"/>
    <property type="match status" value="1"/>
</dbReference>
<name>A0A6N7LD30_SINTE</name>
<proteinExistence type="predicted"/>
<dbReference type="Gene3D" id="3.40.50.10490">
    <property type="entry name" value="Glucose-6-phosphate isomerase like protein, domain 1"/>
    <property type="match status" value="1"/>
</dbReference>
<evidence type="ECO:0000313" key="2">
    <source>
        <dbReference type="EMBL" id="MQX15763.1"/>
    </source>
</evidence>
<organism evidence="2 3">
    <name type="scientific">Sinorhizobium terangae</name>
    <dbReference type="NCBI Taxonomy" id="110322"/>
    <lineage>
        <taxon>Bacteria</taxon>
        <taxon>Pseudomonadati</taxon>
        <taxon>Pseudomonadota</taxon>
        <taxon>Alphaproteobacteria</taxon>
        <taxon>Hyphomicrobiales</taxon>
        <taxon>Rhizobiaceae</taxon>
        <taxon>Sinorhizobium/Ensifer group</taxon>
        <taxon>Sinorhizobium</taxon>
    </lineage>
</organism>
<comment type="caution">
    <text evidence="2">The sequence shown here is derived from an EMBL/GenBank/DDBJ whole genome shotgun (WGS) entry which is preliminary data.</text>
</comment>
<sequence>MKIQHHMEGYSYIAWRSRTQIHEVDMADLHGTRANSEAAPNGGSIGVDPIQTLARARDVIRQEAKTLETVASRLDGQICALADYILSNGGLVVVSGVGKSGLVGKKISATLVSTGTRSITLDPLDALHGSLGRVGPGDVFLALSKSGETDELKQVVLALKAQPVVIAVITAQASSSLAQTAHHVLDIGPVNEIGILGLAPTASTTAMMAVGDSLALILQECRGFTREDFARIHPGGSLGRELALRT</sequence>
<dbReference type="InterPro" id="IPR001347">
    <property type="entry name" value="SIS_dom"/>
</dbReference>
<dbReference type="AlphaFoldDB" id="A0A6N7LD30"/>
<protein>
    <submittedName>
        <fullName evidence="2">SIS domain-containing protein</fullName>
    </submittedName>
</protein>
<dbReference type="SUPFAM" id="SSF53697">
    <property type="entry name" value="SIS domain"/>
    <property type="match status" value="1"/>
</dbReference>
<evidence type="ECO:0000259" key="1">
    <source>
        <dbReference type="PROSITE" id="PS51464"/>
    </source>
</evidence>
<dbReference type="PROSITE" id="PS51464">
    <property type="entry name" value="SIS"/>
    <property type="match status" value="1"/>
</dbReference>
<dbReference type="EMBL" id="WITC01000054">
    <property type="protein sequence ID" value="MQX15763.1"/>
    <property type="molecule type" value="Genomic_DNA"/>
</dbReference>